<evidence type="ECO:0000256" key="3">
    <source>
        <dbReference type="ARBA" id="ARBA00023002"/>
    </source>
</evidence>
<dbReference type="EMBL" id="VDGT01000013">
    <property type="protein sequence ID" value="TNM28437.1"/>
    <property type="molecule type" value="Genomic_DNA"/>
</dbReference>
<keyword evidence="4" id="KW-0503">Monooxygenase</keyword>
<dbReference type="SUPFAM" id="SSF51679">
    <property type="entry name" value="Bacterial luciferase-like"/>
    <property type="match status" value="1"/>
</dbReference>
<dbReference type="Gene3D" id="3.20.20.30">
    <property type="entry name" value="Luciferase-like domain"/>
    <property type="match status" value="1"/>
</dbReference>
<name>A0A5C4UY01_9ACTN</name>
<reference evidence="6 7" key="1">
    <citation type="submission" date="2019-06" db="EMBL/GenBank/DDBJ databases">
        <title>Draft genome of Streptomyces sedi sp. JCM16909.</title>
        <authorList>
            <person name="Klykleung N."/>
            <person name="Tanasupawat S."/>
            <person name="Kudo T."/>
            <person name="Yuki M."/>
            <person name="Ohkuma M."/>
        </authorList>
    </citation>
    <scope>NUCLEOTIDE SEQUENCE [LARGE SCALE GENOMIC DNA]</scope>
    <source>
        <strain evidence="6 7">JCM 16909</strain>
    </source>
</reference>
<dbReference type="AlphaFoldDB" id="A0A5C4UY01"/>
<accession>A0A5C4UY01</accession>
<evidence type="ECO:0000256" key="1">
    <source>
        <dbReference type="ARBA" id="ARBA00022630"/>
    </source>
</evidence>
<dbReference type="InterPro" id="IPR011251">
    <property type="entry name" value="Luciferase-like_dom"/>
</dbReference>
<dbReference type="PANTHER" id="PTHR42847">
    <property type="entry name" value="ALKANESULFONATE MONOOXYGENASE"/>
    <property type="match status" value="1"/>
</dbReference>
<dbReference type="Pfam" id="PF00296">
    <property type="entry name" value="Bac_luciferase"/>
    <property type="match status" value="1"/>
</dbReference>
<dbReference type="RefSeq" id="WP_139646514.1">
    <property type="nucleotide sequence ID" value="NZ_BAAAZS010000040.1"/>
</dbReference>
<gene>
    <name evidence="6" type="ORF">FH715_17935</name>
</gene>
<dbReference type="OrthoDB" id="3813791at2"/>
<sequence length="302" mass="30892">MAAPEIGVFLPTMTEHGEALPDVAAAARHAEALGLESVWAVDQLVAGTGAPLLESTVALSVAAAVTSRIRIAFGVHVLPLRPAVWTAKQVAALQQVSGERVLFGVGVGGDRHRASWAAAGVPSRERGRRTDAALAVLPDLIAGRPAQVGGESVRLAPGAVVPPIIVGGMAQAALARAAAYGDGWFAMPTSDAQLAESVDRLAELAAARGRPVPEVTGGVIAAVEGDPARPDHEGLVRRVTDPDGVFGMPREAVGMVVTGGPAALAERVDGVRRAGARRVVLSVAAGDWYRQTELLAEAAALL</sequence>
<dbReference type="GO" id="GO:0046306">
    <property type="term" value="P:alkanesulfonate catabolic process"/>
    <property type="evidence" value="ECO:0007669"/>
    <property type="project" value="TreeGrafter"/>
</dbReference>
<evidence type="ECO:0000256" key="2">
    <source>
        <dbReference type="ARBA" id="ARBA00022643"/>
    </source>
</evidence>
<evidence type="ECO:0000259" key="5">
    <source>
        <dbReference type="Pfam" id="PF00296"/>
    </source>
</evidence>
<evidence type="ECO:0000313" key="6">
    <source>
        <dbReference type="EMBL" id="TNM28437.1"/>
    </source>
</evidence>
<keyword evidence="3" id="KW-0560">Oxidoreductase</keyword>
<proteinExistence type="predicted"/>
<evidence type="ECO:0000256" key="4">
    <source>
        <dbReference type="ARBA" id="ARBA00023033"/>
    </source>
</evidence>
<protein>
    <submittedName>
        <fullName evidence="6">LLM class flavin-dependent oxidoreductase</fullName>
    </submittedName>
</protein>
<dbReference type="GO" id="GO:0008726">
    <property type="term" value="F:alkanesulfonate monooxygenase activity"/>
    <property type="evidence" value="ECO:0007669"/>
    <property type="project" value="TreeGrafter"/>
</dbReference>
<dbReference type="InterPro" id="IPR036661">
    <property type="entry name" value="Luciferase-like_sf"/>
</dbReference>
<keyword evidence="1" id="KW-0285">Flavoprotein</keyword>
<dbReference type="Proteomes" id="UP000311713">
    <property type="component" value="Unassembled WGS sequence"/>
</dbReference>
<dbReference type="PANTHER" id="PTHR42847:SF4">
    <property type="entry name" value="ALKANESULFONATE MONOOXYGENASE-RELATED"/>
    <property type="match status" value="1"/>
</dbReference>
<keyword evidence="2" id="KW-0288">FMN</keyword>
<feature type="domain" description="Luciferase-like" evidence="5">
    <location>
        <begin position="8"/>
        <end position="218"/>
    </location>
</feature>
<dbReference type="InterPro" id="IPR050172">
    <property type="entry name" value="SsuD_RutA_monooxygenase"/>
</dbReference>
<keyword evidence="7" id="KW-1185">Reference proteome</keyword>
<comment type="caution">
    <text evidence="6">The sequence shown here is derived from an EMBL/GenBank/DDBJ whole genome shotgun (WGS) entry which is preliminary data.</text>
</comment>
<evidence type="ECO:0000313" key="7">
    <source>
        <dbReference type="Proteomes" id="UP000311713"/>
    </source>
</evidence>
<organism evidence="6 7">
    <name type="scientific">Streptomyces sedi</name>
    <dbReference type="NCBI Taxonomy" id="555059"/>
    <lineage>
        <taxon>Bacteria</taxon>
        <taxon>Bacillati</taxon>
        <taxon>Actinomycetota</taxon>
        <taxon>Actinomycetes</taxon>
        <taxon>Kitasatosporales</taxon>
        <taxon>Streptomycetaceae</taxon>
        <taxon>Streptomyces</taxon>
    </lineage>
</organism>